<dbReference type="SUPFAM" id="SSF48317">
    <property type="entry name" value="Acid phosphatase/Vanadium-dependent haloperoxidase"/>
    <property type="match status" value="1"/>
</dbReference>
<reference evidence="2 3" key="1">
    <citation type="submission" date="2018-06" db="EMBL/GenBank/DDBJ databases">
        <authorList>
            <consortium name="Pathogen Informatics"/>
            <person name="Doyle S."/>
        </authorList>
    </citation>
    <scope>NUCLEOTIDE SEQUENCE [LARGE SCALE GENOMIC DNA]</scope>
    <source>
        <strain evidence="2 3">NCTC7915</strain>
    </source>
</reference>
<comment type="caution">
    <text evidence="2">The sequence shown here is derived from an EMBL/GenBank/DDBJ whole genome shotgun (WGS) entry which is preliminary data.</text>
</comment>
<feature type="transmembrane region" description="Helical" evidence="1">
    <location>
        <begin position="216"/>
        <end position="237"/>
    </location>
</feature>
<dbReference type="Proteomes" id="UP000254118">
    <property type="component" value="Unassembled WGS sequence"/>
</dbReference>
<protein>
    <recommendedName>
        <fullName evidence="4">PAP2 superfamily</fullName>
    </recommendedName>
</protein>
<evidence type="ECO:0000313" key="2">
    <source>
        <dbReference type="EMBL" id="STD03324.1"/>
    </source>
</evidence>
<dbReference type="RefSeq" id="WP_147279125.1">
    <property type="nucleotide sequence ID" value="NZ_UFYA01000001.1"/>
</dbReference>
<sequence length="328" mass="33880">MARVLVADAVGVFVSVDFYGSGSMQLSRCEGVVFSVFLERIGGAGRRACLFGVGLVVAAVVLLCVVIPFFVWTRLGQRVDERSRWSALLPPEVNERFDAVLTLVSVPAVAVGLLVVVGIALLRRRWDLAVFAIVLVGLANVTTQVGKVVIPRRDVGIGAENTLPSGHMTVITGLALALLVVVPRLVRVPLMMLSAFACTLAGAVIVVMRWHRPSDVVAAVGVLALCSGVAVLVAVWLRSRGRGVGLEGSLSVRDVVAYGVVALAGSVAAGVVLIALGLVAHEEPSNVVVAAVTFGAIGVATCVLMVLSVVAVDELDCVSVGSSTAVGS</sequence>
<keyword evidence="1" id="KW-1133">Transmembrane helix</keyword>
<evidence type="ECO:0000256" key="1">
    <source>
        <dbReference type="SAM" id="Phobius"/>
    </source>
</evidence>
<feature type="transmembrane region" description="Helical" evidence="1">
    <location>
        <begin position="258"/>
        <end position="281"/>
    </location>
</feature>
<keyword evidence="1" id="KW-0812">Transmembrane</keyword>
<name>A0AA46BL67_9MICO</name>
<evidence type="ECO:0000313" key="3">
    <source>
        <dbReference type="Proteomes" id="UP000254118"/>
    </source>
</evidence>
<feature type="transmembrane region" description="Helical" evidence="1">
    <location>
        <begin position="287"/>
        <end position="312"/>
    </location>
</feature>
<feature type="transmembrane region" description="Helical" evidence="1">
    <location>
        <begin position="48"/>
        <end position="72"/>
    </location>
</feature>
<feature type="transmembrane region" description="Helical" evidence="1">
    <location>
        <begin position="128"/>
        <end position="146"/>
    </location>
</feature>
<keyword evidence="1" id="KW-0472">Membrane</keyword>
<dbReference type="AlphaFoldDB" id="A0AA46BL67"/>
<organism evidence="2 3">
    <name type="scientific">Dermatophilus congolensis</name>
    <dbReference type="NCBI Taxonomy" id="1863"/>
    <lineage>
        <taxon>Bacteria</taxon>
        <taxon>Bacillati</taxon>
        <taxon>Actinomycetota</taxon>
        <taxon>Actinomycetes</taxon>
        <taxon>Micrococcales</taxon>
        <taxon>Dermatophilaceae</taxon>
        <taxon>Dermatophilus</taxon>
    </lineage>
</organism>
<accession>A0AA46BL67</accession>
<dbReference type="InterPro" id="IPR036938">
    <property type="entry name" value="PAP2/HPO_sf"/>
</dbReference>
<feature type="transmembrane region" description="Helical" evidence="1">
    <location>
        <begin position="166"/>
        <end position="183"/>
    </location>
</feature>
<gene>
    <name evidence="2" type="ORF">NCTC7915_00072</name>
</gene>
<dbReference type="EMBL" id="UFYA01000001">
    <property type="protein sequence ID" value="STD03324.1"/>
    <property type="molecule type" value="Genomic_DNA"/>
</dbReference>
<feature type="transmembrane region" description="Helical" evidence="1">
    <location>
        <begin position="190"/>
        <end position="210"/>
    </location>
</feature>
<evidence type="ECO:0008006" key="4">
    <source>
        <dbReference type="Google" id="ProtNLM"/>
    </source>
</evidence>
<feature type="transmembrane region" description="Helical" evidence="1">
    <location>
        <begin position="99"/>
        <end position="121"/>
    </location>
</feature>
<proteinExistence type="predicted"/>